<evidence type="ECO:0000313" key="3">
    <source>
        <dbReference type="Proteomes" id="UP000054018"/>
    </source>
</evidence>
<feature type="compositionally biased region" description="Polar residues" evidence="1">
    <location>
        <begin position="408"/>
        <end position="433"/>
    </location>
</feature>
<reference evidence="3" key="2">
    <citation type="submission" date="2015-01" db="EMBL/GenBank/DDBJ databases">
        <title>Evolutionary Origins and Diversification of the Mycorrhizal Mutualists.</title>
        <authorList>
            <consortium name="DOE Joint Genome Institute"/>
            <consortium name="Mycorrhizal Genomics Consortium"/>
            <person name="Kohler A."/>
            <person name="Kuo A."/>
            <person name="Nagy L.G."/>
            <person name="Floudas D."/>
            <person name="Copeland A."/>
            <person name="Barry K.W."/>
            <person name="Cichocki N."/>
            <person name="Veneault-Fourrey C."/>
            <person name="LaButti K."/>
            <person name="Lindquist E.A."/>
            <person name="Lipzen A."/>
            <person name="Lundell T."/>
            <person name="Morin E."/>
            <person name="Murat C."/>
            <person name="Riley R."/>
            <person name="Ohm R."/>
            <person name="Sun H."/>
            <person name="Tunlid A."/>
            <person name="Henrissat B."/>
            <person name="Grigoriev I.V."/>
            <person name="Hibbett D.S."/>
            <person name="Martin F."/>
        </authorList>
    </citation>
    <scope>NUCLEOTIDE SEQUENCE [LARGE SCALE GENOMIC DNA]</scope>
    <source>
        <strain evidence="3">441</strain>
    </source>
</reference>
<dbReference type="Proteomes" id="UP000054018">
    <property type="component" value="Unassembled WGS sequence"/>
</dbReference>
<feature type="compositionally biased region" description="Polar residues" evidence="1">
    <location>
        <begin position="518"/>
        <end position="561"/>
    </location>
</feature>
<feature type="compositionally biased region" description="Low complexity" evidence="1">
    <location>
        <begin position="660"/>
        <end position="674"/>
    </location>
</feature>
<feature type="compositionally biased region" description="Low complexity" evidence="1">
    <location>
        <begin position="136"/>
        <end position="168"/>
    </location>
</feature>
<feature type="compositionally biased region" description="Pro residues" evidence="1">
    <location>
        <begin position="449"/>
        <end position="459"/>
    </location>
</feature>
<dbReference type="STRING" id="765257.A0A0C9YX59"/>
<evidence type="ECO:0000313" key="2">
    <source>
        <dbReference type="EMBL" id="KIK21371.1"/>
    </source>
</evidence>
<evidence type="ECO:0000256" key="1">
    <source>
        <dbReference type="SAM" id="MobiDB-lite"/>
    </source>
</evidence>
<dbReference type="HOGENOM" id="CLU_333180_0_0_1"/>
<protein>
    <submittedName>
        <fullName evidence="2">Uncharacterized protein</fullName>
    </submittedName>
</protein>
<dbReference type="AlphaFoldDB" id="A0A0C9YX59"/>
<gene>
    <name evidence="2" type="ORF">PISMIDRAFT_543417</name>
</gene>
<dbReference type="EMBL" id="KN833752">
    <property type="protein sequence ID" value="KIK21371.1"/>
    <property type="molecule type" value="Genomic_DNA"/>
</dbReference>
<feature type="region of interest" description="Disordered" evidence="1">
    <location>
        <begin position="660"/>
        <end position="688"/>
    </location>
</feature>
<reference evidence="2 3" key="1">
    <citation type="submission" date="2014-04" db="EMBL/GenBank/DDBJ databases">
        <authorList>
            <consortium name="DOE Joint Genome Institute"/>
            <person name="Kuo A."/>
            <person name="Kohler A."/>
            <person name="Costa M.D."/>
            <person name="Nagy L.G."/>
            <person name="Floudas D."/>
            <person name="Copeland A."/>
            <person name="Barry K.W."/>
            <person name="Cichocki N."/>
            <person name="Veneault-Fourrey C."/>
            <person name="LaButti K."/>
            <person name="Lindquist E.A."/>
            <person name="Lipzen A."/>
            <person name="Lundell T."/>
            <person name="Morin E."/>
            <person name="Murat C."/>
            <person name="Sun H."/>
            <person name="Tunlid A."/>
            <person name="Henrissat B."/>
            <person name="Grigoriev I.V."/>
            <person name="Hibbett D.S."/>
            <person name="Martin F."/>
            <person name="Nordberg H.P."/>
            <person name="Cantor M.N."/>
            <person name="Hua S.X."/>
        </authorList>
    </citation>
    <scope>NUCLEOTIDE SEQUENCE [LARGE SCALE GENOMIC DNA]</scope>
    <source>
        <strain evidence="2 3">441</strain>
    </source>
</reference>
<organism evidence="2 3">
    <name type="scientific">Pisolithus microcarpus 441</name>
    <dbReference type="NCBI Taxonomy" id="765257"/>
    <lineage>
        <taxon>Eukaryota</taxon>
        <taxon>Fungi</taxon>
        <taxon>Dikarya</taxon>
        <taxon>Basidiomycota</taxon>
        <taxon>Agaricomycotina</taxon>
        <taxon>Agaricomycetes</taxon>
        <taxon>Agaricomycetidae</taxon>
        <taxon>Boletales</taxon>
        <taxon>Sclerodermatineae</taxon>
        <taxon>Pisolithaceae</taxon>
        <taxon>Pisolithus</taxon>
    </lineage>
</organism>
<feature type="region of interest" description="Disordered" evidence="1">
    <location>
        <begin position="754"/>
        <end position="775"/>
    </location>
</feature>
<feature type="compositionally biased region" description="Low complexity" evidence="1">
    <location>
        <begin position="185"/>
        <end position="198"/>
    </location>
</feature>
<feature type="compositionally biased region" description="Polar residues" evidence="1">
    <location>
        <begin position="270"/>
        <end position="287"/>
    </location>
</feature>
<sequence>MHRLRKKSDAPRPIVHISSSTTVSYNTERPPELPSADHFRIGSHTRCQFRLARRFTLLRTPTGDPVSLEDLRQRFAAQRAKGGPNQISETEEDMLFETLGRMRSKSTASNKPDRHEPTFGNVSTNAGAESDYTPERLSNYSNNTSSSSTYPASSLTSSPSSRSAKRYSNNLFSSGRLRDYSYLRSASQKSGSSRSAASITPTDSSQSLREETSLISSDSLRPATPEGSGHDSSVPSSPNEKTPVARSASLVSSIEDMPSRSESEHHDSNSRPLGSSNVASCQRTSAAIAQVFKEIEEEAEDEIVMPRTSRTPRPDTDRERVFNDTRDQAEIGTLDHSSTHPQPTTDYEAGTAISSDKHIVVDSGTHRMSPIPTGRPGATSPRLPGYVPGMPRPMTPRDPMLDDDIRSHSTTPRAMSPNSSGHMSQLPSSSFTSGPLRRGSDASRSTPRPTSPPSYPPSSPYSSRNPTGRRTPDESQRDSTSGTEQEGPGSSLFLRRRPVSPLTNTTFQPMAVSPRPSTPSNVTWNVGPTGMSESRSMHSRNGSLTDTDFSVNADPSKSLTMSPKPLDAPVTPNSTSSKWSRSASPAVSTEYRSPSSLSGYDVGSPLSSSHTLRSPTPTQSRNVASPALASSESNPVISRTSKQHASNFSLSSSQLSFSPLANSSRSSLESTGSSYHSDSGQAKRQTPGIFANGAGQVQRTWHDLDESDSTTPSSSQEECEFEEIVRRYAGLTKSDFFAIQERLVGATIQKSNYPDTRERANSLRRRRPSTSQSNYSVNGREGRVIYCCI</sequence>
<accession>A0A0C9YX59</accession>
<feature type="compositionally biased region" description="Polar residues" evidence="1">
    <location>
        <begin position="571"/>
        <end position="598"/>
    </location>
</feature>
<feature type="region of interest" description="Disordered" evidence="1">
    <location>
        <begin position="102"/>
        <end position="169"/>
    </location>
</feature>
<feature type="compositionally biased region" description="Polar residues" evidence="1">
    <location>
        <begin position="605"/>
        <end position="642"/>
    </location>
</feature>
<name>A0A0C9YX59_9AGAM</name>
<dbReference type="OrthoDB" id="3259825at2759"/>
<feature type="compositionally biased region" description="Basic and acidic residues" evidence="1">
    <location>
        <begin position="257"/>
        <end position="269"/>
    </location>
</feature>
<keyword evidence="3" id="KW-1185">Reference proteome</keyword>
<proteinExistence type="predicted"/>
<feature type="compositionally biased region" description="Polar residues" evidence="1">
    <location>
        <begin position="230"/>
        <end position="240"/>
    </location>
</feature>
<feature type="compositionally biased region" description="Polar residues" evidence="1">
    <location>
        <begin position="199"/>
        <end position="219"/>
    </location>
</feature>
<feature type="region of interest" description="Disordered" evidence="1">
    <location>
        <begin position="184"/>
        <end position="642"/>
    </location>
</feature>
<feature type="compositionally biased region" description="Polar residues" evidence="1">
    <location>
        <begin position="335"/>
        <end position="345"/>
    </location>
</feature>
<feature type="compositionally biased region" description="Basic and acidic residues" evidence="1">
    <location>
        <begin position="312"/>
        <end position="329"/>
    </location>
</feature>
<feature type="compositionally biased region" description="Polar residues" evidence="1">
    <location>
        <begin position="675"/>
        <end position="684"/>
    </location>
</feature>